<sequence>MHAFIEDHYDVTYYPAHLSRKLREAGMNYAQPRPMDHAAPTIQTRFSPSASPGAR</sequence>
<dbReference type="Proteomes" id="UP000273828">
    <property type="component" value="Unassembled WGS sequence"/>
</dbReference>
<dbReference type="OrthoDB" id="275568at2157"/>
<keyword evidence="3" id="KW-1185">Reference proteome</keyword>
<feature type="region of interest" description="Disordered" evidence="1">
    <location>
        <begin position="31"/>
        <end position="55"/>
    </location>
</feature>
<name>A0A3N6MC36_9EURY</name>
<gene>
    <name evidence="2" type="ORF">EA462_02235</name>
</gene>
<protein>
    <submittedName>
        <fullName evidence="2">Uncharacterized protein</fullName>
    </submittedName>
</protein>
<feature type="compositionally biased region" description="Polar residues" evidence="1">
    <location>
        <begin position="41"/>
        <end position="55"/>
    </location>
</feature>
<dbReference type="AlphaFoldDB" id="A0A3N6MC36"/>
<organism evidence="2 3">
    <name type="scientific">Natrarchaeobius halalkaliphilus</name>
    <dbReference type="NCBI Taxonomy" id="1679091"/>
    <lineage>
        <taxon>Archaea</taxon>
        <taxon>Methanobacteriati</taxon>
        <taxon>Methanobacteriota</taxon>
        <taxon>Stenosarchaea group</taxon>
        <taxon>Halobacteria</taxon>
        <taxon>Halobacteriales</taxon>
        <taxon>Natrialbaceae</taxon>
        <taxon>Natrarchaeobius</taxon>
    </lineage>
</organism>
<reference evidence="2 3" key="1">
    <citation type="submission" date="2018-10" db="EMBL/GenBank/DDBJ databases">
        <title>Natrarchaeobius chitinivorans gen. nov., sp. nov., and Natrarchaeobius haloalkaliphilus sp. nov., alkaliphilic, chitin-utilizing haloarchaea from hypersaline alkaline lakes.</title>
        <authorList>
            <person name="Sorokin D.Y."/>
            <person name="Elcheninov A.G."/>
            <person name="Kostrikina N.A."/>
            <person name="Bale N.J."/>
            <person name="Sinninghe Damste J.S."/>
            <person name="Khijniak T.V."/>
            <person name="Kublanov I.V."/>
            <person name="Toshchakov S.V."/>
        </authorList>
    </citation>
    <scope>NUCLEOTIDE SEQUENCE [LARGE SCALE GENOMIC DNA]</scope>
    <source>
        <strain evidence="2 3">AArcht-Sl</strain>
    </source>
</reference>
<comment type="caution">
    <text evidence="2">The sequence shown here is derived from an EMBL/GenBank/DDBJ whole genome shotgun (WGS) entry which is preliminary data.</text>
</comment>
<evidence type="ECO:0000256" key="1">
    <source>
        <dbReference type="SAM" id="MobiDB-lite"/>
    </source>
</evidence>
<accession>A0A3N6MC36</accession>
<proteinExistence type="predicted"/>
<dbReference type="EMBL" id="REFY01000001">
    <property type="protein sequence ID" value="RQG93051.1"/>
    <property type="molecule type" value="Genomic_DNA"/>
</dbReference>
<evidence type="ECO:0000313" key="2">
    <source>
        <dbReference type="EMBL" id="RQG93051.1"/>
    </source>
</evidence>
<evidence type="ECO:0000313" key="3">
    <source>
        <dbReference type="Proteomes" id="UP000273828"/>
    </source>
</evidence>